<protein>
    <submittedName>
        <fullName evidence="1">Uncharacterized protein</fullName>
    </submittedName>
</protein>
<name>A0A2P2NMB3_RHIMU</name>
<dbReference type="AlphaFoldDB" id="A0A2P2NMB3"/>
<proteinExistence type="predicted"/>
<evidence type="ECO:0000313" key="1">
    <source>
        <dbReference type="EMBL" id="MBX43605.1"/>
    </source>
</evidence>
<organism evidence="1">
    <name type="scientific">Rhizophora mucronata</name>
    <name type="common">Asiatic mangrove</name>
    <dbReference type="NCBI Taxonomy" id="61149"/>
    <lineage>
        <taxon>Eukaryota</taxon>
        <taxon>Viridiplantae</taxon>
        <taxon>Streptophyta</taxon>
        <taxon>Embryophyta</taxon>
        <taxon>Tracheophyta</taxon>
        <taxon>Spermatophyta</taxon>
        <taxon>Magnoliopsida</taxon>
        <taxon>eudicotyledons</taxon>
        <taxon>Gunneridae</taxon>
        <taxon>Pentapetalae</taxon>
        <taxon>rosids</taxon>
        <taxon>fabids</taxon>
        <taxon>Malpighiales</taxon>
        <taxon>Rhizophoraceae</taxon>
        <taxon>Rhizophora</taxon>
    </lineage>
</organism>
<accession>A0A2P2NMB3</accession>
<dbReference type="EMBL" id="GGEC01063121">
    <property type="protein sequence ID" value="MBX43605.1"/>
    <property type="molecule type" value="Transcribed_RNA"/>
</dbReference>
<reference evidence="1" key="1">
    <citation type="submission" date="2018-02" db="EMBL/GenBank/DDBJ databases">
        <title>Rhizophora mucronata_Transcriptome.</title>
        <authorList>
            <person name="Meera S.P."/>
            <person name="Sreeshan A."/>
            <person name="Augustine A."/>
        </authorList>
    </citation>
    <scope>NUCLEOTIDE SEQUENCE</scope>
    <source>
        <tissue evidence="1">Leaf</tissue>
    </source>
</reference>
<sequence>MFNRHLKLPHRCHYCHHLLSHQNKYTSSNFNSSTLL</sequence>